<evidence type="ECO:0000256" key="4">
    <source>
        <dbReference type="ARBA" id="ARBA00022490"/>
    </source>
</evidence>
<gene>
    <name evidence="9" type="primary">dapF</name>
    <name evidence="11" type="ORF">C7437_10770</name>
</gene>
<dbReference type="InterPro" id="IPR018510">
    <property type="entry name" value="DAP_epimerase_AS"/>
</dbReference>
<comment type="similarity">
    <text evidence="2 9">Belongs to the diaminopimelate epimerase family.</text>
</comment>
<evidence type="ECO:0000256" key="10">
    <source>
        <dbReference type="PROSITE-ProRule" id="PRU10125"/>
    </source>
</evidence>
<evidence type="ECO:0000256" key="3">
    <source>
        <dbReference type="ARBA" id="ARBA00013080"/>
    </source>
</evidence>
<dbReference type="Proteomes" id="UP000248646">
    <property type="component" value="Unassembled WGS sequence"/>
</dbReference>
<sequence>MNLPFTKMHGCGNDYIYINCFEHSVENPEELSRVISDRHFGIGGDGIVLICPSNVADAKMRMFNIDGSEGKMCGNAIRCVAKYVYDNNIATKETLQIDTLSGIKTIELQTTNGQMTSATVDMGKAILEPMNIPVNIQENAPLINFPILIEDEPYSITTVSMGNPHCVIFCEDVHSIDLAKIGPKFESHPMFPESVNTEFIQVEDRNTIRMRVWERGSGETLACGTGACAAVVAAVLNGHCDKNTDVVVKLLGGDLIIRYTDDTVFMTGPATKVFDGEISFT</sequence>
<feature type="binding site" evidence="9">
    <location>
        <position position="196"/>
    </location>
    <ligand>
        <name>substrate</name>
    </ligand>
</feature>
<comment type="function">
    <text evidence="9">Catalyzes the stereoinversion of LL-2,6-diaminopimelate (L,L-DAP) to meso-diaminopimelate (meso-DAP), a precursor of L-lysine and an essential component of the bacterial peptidoglycan.</text>
</comment>
<keyword evidence="6 9" id="KW-0457">Lysine biosynthesis</keyword>
<feature type="site" description="Could be important to modulate the pK values of the two catalytic cysteine residues" evidence="9">
    <location>
        <position position="165"/>
    </location>
</feature>
<evidence type="ECO:0000256" key="9">
    <source>
        <dbReference type="HAMAP-Rule" id="MF_00197"/>
    </source>
</evidence>
<evidence type="ECO:0000256" key="5">
    <source>
        <dbReference type="ARBA" id="ARBA00022605"/>
    </source>
</evidence>
<dbReference type="InterPro" id="IPR001653">
    <property type="entry name" value="DAP_epimerase_DapF"/>
</dbReference>
<dbReference type="HAMAP" id="MF_00197">
    <property type="entry name" value="DAP_epimerase"/>
    <property type="match status" value="1"/>
</dbReference>
<dbReference type="RefSeq" id="WP_111440283.1">
    <property type="nucleotide sequence ID" value="NZ_QKZI01000007.1"/>
</dbReference>
<comment type="caution">
    <text evidence="9">Lacks conserved residue(s) required for the propagation of feature annotation.</text>
</comment>
<keyword evidence="7 9" id="KW-0413">Isomerase</keyword>
<dbReference type="NCBIfam" id="TIGR00652">
    <property type="entry name" value="DapF"/>
    <property type="match status" value="1"/>
</dbReference>
<keyword evidence="12" id="KW-1185">Reference proteome</keyword>
<feature type="binding site" evidence="9">
    <location>
        <begin position="214"/>
        <end position="215"/>
    </location>
    <ligand>
        <name>substrate</name>
    </ligand>
</feature>
<evidence type="ECO:0000313" key="12">
    <source>
        <dbReference type="Proteomes" id="UP000248646"/>
    </source>
</evidence>
<feature type="binding site" evidence="9">
    <location>
        <position position="64"/>
    </location>
    <ligand>
        <name>substrate</name>
    </ligand>
</feature>
<name>A0A2W7MFL0_9BACI</name>
<dbReference type="PROSITE" id="PS01326">
    <property type="entry name" value="DAP_EPIMERASE"/>
    <property type="match status" value="1"/>
</dbReference>
<accession>A0A2W7MFL0</accession>
<feature type="binding site" evidence="9">
    <location>
        <position position="163"/>
    </location>
    <ligand>
        <name>substrate</name>
    </ligand>
</feature>
<keyword evidence="4 9" id="KW-0963">Cytoplasm</keyword>
<dbReference type="OrthoDB" id="9805408at2"/>
<feature type="binding site" evidence="9">
    <location>
        <begin position="74"/>
        <end position="75"/>
    </location>
    <ligand>
        <name>substrate</name>
    </ligand>
</feature>
<organism evidence="11 12">
    <name type="scientific">Psychrobacillus insolitus</name>
    <dbReference type="NCBI Taxonomy" id="1461"/>
    <lineage>
        <taxon>Bacteria</taxon>
        <taxon>Bacillati</taxon>
        <taxon>Bacillota</taxon>
        <taxon>Bacilli</taxon>
        <taxon>Bacillales</taxon>
        <taxon>Bacillaceae</taxon>
        <taxon>Psychrobacillus</taxon>
    </lineage>
</organism>
<evidence type="ECO:0000256" key="8">
    <source>
        <dbReference type="ARBA" id="ARBA00051712"/>
    </source>
</evidence>
<reference evidence="11 12" key="1">
    <citation type="submission" date="2018-06" db="EMBL/GenBank/DDBJ databases">
        <title>Genomic Encyclopedia of Type Strains, Phase IV (KMG-IV): sequencing the most valuable type-strain genomes for metagenomic binning, comparative biology and taxonomic classification.</title>
        <authorList>
            <person name="Goeker M."/>
        </authorList>
    </citation>
    <scope>NUCLEOTIDE SEQUENCE [LARGE SCALE GENOMIC DNA]</scope>
    <source>
        <strain evidence="11 12">DSM 5</strain>
    </source>
</reference>
<feature type="active site" description="Proton donor" evidence="9">
    <location>
        <position position="73"/>
    </location>
</feature>
<keyword evidence="5 9" id="KW-0028">Amino-acid biosynthesis</keyword>
<dbReference type="Gene3D" id="3.10.310.10">
    <property type="entry name" value="Diaminopimelate Epimerase, Chain A, domain 1"/>
    <property type="match status" value="2"/>
</dbReference>
<feature type="site" description="Could be important to modulate the pK values of the two catalytic cysteine residues" evidence="9">
    <location>
        <position position="214"/>
    </location>
</feature>
<dbReference type="PANTHER" id="PTHR31689">
    <property type="entry name" value="DIAMINOPIMELATE EPIMERASE, CHLOROPLASTIC"/>
    <property type="match status" value="1"/>
</dbReference>
<protein>
    <recommendedName>
        <fullName evidence="3 9">Diaminopimelate epimerase</fullName>
        <shortName evidence="9">DAP epimerase</shortName>
        <ecNumber evidence="3 9">5.1.1.7</ecNumber>
    </recommendedName>
    <alternativeName>
        <fullName evidence="9">PLP-independent amino acid racemase</fullName>
    </alternativeName>
</protein>
<evidence type="ECO:0000256" key="7">
    <source>
        <dbReference type="ARBA" id="ARBA00023235"/>
    </source>
</evidence>
<evidence type="ECO:0000256" key="2">
    <source>
        <dbReference type="ARBA" id="ARBA00010219"/>
    </source>
</evidence>
<proteinExistence type="inferred from homology"/>
<comment type="catalytic activity">
    <reaction evidence="8 9">
        <text>(2S,6S)-2,6-diaminopimelate = meso-2,6-diaminopimelate</text>
        <dbReference type="Rhea" id="RHEA:15393"/>
        <dbReference type="ChEBI" id="CHEBI:57609"/>
        <dbReference type="ChEBI" id="CHEBI:57791"/>
        <dbReference type="EC" id="5.1.1.7"/>
    </reaction>
</comment>
<dbReference type="Pfam" id="PF01678">
    <property type="entry name" value="DAP_epimerase"/>
    <property type="match status" value="2"/>
</dbReference>
<dbReference type="GO" id="GO:0005829">
    <property type="term" value="C:cytosol"/>
    <property type="evidence" value="ECO:0007669"/>
    <property type="project" value="TreeGrafter"/>
</dbReference>
<dbReference type="AlphaFoldDB" id="A0A2W7MFL0"/>
<evidence type="ECO:0000256" key="6">
    <source>
        <dbReference type="ARBA" id="ARBA00023154"/>
    </source>
</evidence>
<comment type="caution">
    <text evidence="11">The sequence shown here is derived from an EMBL/GenBank/DDBJ whole genome shotgun (WGS) entry which is preliminary data.</text>
</comment>
<dbReference type="EC" id="5.1.1.7" evidence="3 9"/>
<dbReference type="GO" id="GO:0008837">
    <property type="term" value="F:diaminopimelate epimerase activity"/>
    <property type="evidence" value="ECO:0007669"/>
    <property type="project" value="UniProtKB-UniRule"/>
</dbReference>
<dbReference type="PANTHER" id="PTHR31689:SF0">
    <property type="entry name" value="DIAMINOPIMELATE EPIMERASE"/>
    <property type="match status" value="1"/>
</dbReference>
<dbReference type="GO" id="GO:0009089">
    <property type="term" value="P:lysine biosynthetic process via diaminopimelate"/>
    <property type="evidence" value="ECO:0007669"/>
    <property type="project" value="UniProtKB-UniRule"/>
</dbReference>
<comment type="subcellular location">
    <subcellularLocation>
        <location evidence="9">Cytoplasm</location>
    </subcellularLocation>
</comment>
<dbReference type="UniPathway" id="UPA00034">
    <property type="reaction ID" value="UER00025"/>
</dbReference>
<feature type="active site" description="Proton acceptor" evidence="9">
    <location>
        <position position="223"/>
    </location>
</feature>
<feature type="binding site" evidence="9">
    <location>
        <begin position="224"/>
        <end position="225"/>
    </location>
    <ligand>
        <name>substrate</name>
    </ligand>
</feature>
<dbReference type="FunFam" id="3.10.310.10:FF:000004">
    <property type="entry name" value="Diaminopimelate epimerase"/>
    <property type="match status" value="1"/>
</dbReference>
<dbReference type="EMBL" id="QKZI01000007">
    <property type="protein sequence ID" value="PZX03113.1"/>
    <property type="molecule type" value="Genomic_DNA"/>
</dbReference>
<feature type="binding site" evidence="9">
    <location>
        <position position="13"/>
    </location>
    <ligand>
        <name>substrate</name>
    </ligand>
</feature>
<evidence type="ECO:0000313" key="11">
    <source>
        <dbReference type="EMBL" id="PZX03113.1"/>
    </source>
</evidence>
<dbReference type="SUPFAM" id="SSF54506">
    <property type="entry name" value="Diaminopimelate epimerase-like"/>
    <property type="match status" value="1"/>
</dbReference>
<comment type="subunit">
    <text evidence="9">Homodimer.</text>
</comment>
<comment type="pathway">
    <text evidence="1 9">Amino-acid biosynthesis; L-lysine biosynthesis via DAP pathway; DL-2,6-diaminopimelate from LL-2,6-diaminopimelate: step 1/1.</text>
</comment>
<feature type="active site" evidence="10">
    <location>
        <position position="73"/>
    </location>
</feature>
<evidence type="ECO:0000256" key="1">
    <source>
        <dbReference type="ARBA" id="ARBA00005196"/>
    </source>
</evidence>